<feature type="compositionally biased region" description="Polar residues" evidence="1">
    <location>
        <begin position="1476"/>
        <end position="1527"/>
    </location>
</feature>
<reference evidence="3" key="2">
    <citation type="submission" date="2020-05" db="EMBL/GenBank/DDBJ databases">
        <authorList>
            <person name="Kim H.-S."/>
            <person name="Proctor R.H."/>
            <person name="Brown D.W."/>
        </authorList>
    </citation>
    <scope>NUCLEOTIDE SEQUENCE</scope>
    <source>
        <strain evidence="3">NRRL 45417</strain>
    </source>
</reference>
<evidence type="ECO:0000313" key="4">
    <source>
        <dbReference type="Proteomes" id="UP000604273"/>
    </source>
</evidence>
<dbReference type="OrthoDB" id="1658288at2759"/>
<dbReference type="EMBL" id="JABFAI010000026">
    <property type="protein sequence ID" value="KAF4960108.1"/>
    <property type="molecule type" value="Genomic_DNA"/>
</dbReference>
<evidence type="ECO:0000313" key="3">
    <source>
        <dbReference type="EMBL" id="KAF4960108.1"/>
    </source>
</evidence>
<accession>A0A8H4X322</accession>
<dbReference type="Pfam" id="PF06985">
    <property type="entry name" value="HET"/>
    <property type="match status" value="1"/>
</dbReference>
<keyword evidence="4" id="KW-1185">Reference proteome</keyword>
<feature type="compositionally biased region" description="Polar residues" evidence="1">
    <location>
        <begin position="502"/>
        <end position="528"/>
    </location>
</feature>
<dbReference type="PANTHER" id="PTHR10622">
    <property type="entry name" value="HET DOMAIN-CONTAINING PROTEIN"/>
    <property type="match status" value="1"/>
</dbReference>
<dbReference type="PANTHER" id="PTHR10622:SF10">
    <property type="entry name" value="HET DOMAIN-CONTAINING PROTEIN"/>
    <property type="match status" value="1"/>
</dbReference>
<gene>
    <name evidence="3" type="ORF">FGADI_1126</name>
</gene>
<feature type="region of interest" description="Disordered" evidence="1">
    <location>
        <begin position="1464"/>
        <end position="1543"/>
    </location>
</feature>
<feature type="compositionally biased region" description="Polar residues" evidence="1">
    <location>
        <begin position="537"/>
        <end position="547"/>
    </location>
</feature>
<protein>
    <recommendedName>
        <fullName evidence="2">Heterokaryon incompatibility domain-containing protein</fullName>
    </recommendedName>
</protein>
<organism evidence="3 4">
    <name type="scientific">Fusarium gaditjirri</name>
    <dbReference type="NCBI Taxonomy" id="282569"/>
    <lineage>
        <taxon>Eukaryota</taxon>
        <taxon>Fungi</taxon>
        <taxon>Dikarya</taxon>
        <taxon>Ascomycota</taxon>
        <taxon>Pezizomycotina</taxon>
        <taxon>Sordariomycetes</taxon>
        <taxon>Hypocreomycetidae</taxon>
        <taxon>Hypocreales</taxon>
        <taxon>Nectriaceae</taxon>
        <taxon>Fusarium</taxon>
        <taxon>Fusarium nisikadoi species complex</taxon>
    </lineage>
</organism>
<feature type="region of interest" description="Disordered" evidence="1">
    <location>
        <begin position="497"/>
        <end position="578"/>
    </location>
</feature>
<dbReference type="Proteomes" id="UP000604273">
    <property type="component" value="Unassembled WGS sequence"/>
</dbReference>
<feature type="domain" description="Heterokaryon incompatibility" evidence="2">
    <location>
        <begin position="23"/>
        <end position="110"/>
    </location>
</feature>
<proteinExistence type="predicted"/>
<feature type="region of interest" description="Disordered" evidence="1">
    <location>
        <begin position="676"/>
        <end position="695"/>
    </location>
</feature>
<name>A0A8H4X322_9HYPO</name>
<evidence type="ECO:0000256" key="1">
    <source>
        <dbReference type="SAM" id="MobiDB-lite"/>
    </source>
</evidence>
<reference evidence="3" key="1">
    <citation type="journal article" date="2020" name="BMC Genomics">
        <title>Correction to: Identification and distribution of gene clusters required for synthesis of sphingolipid metabolism inhibitors in diverse species of the filamentous fungus Fusarium.</title>
        <authorList>
            <person name="Kim H.S."/>
            <person name="Lohmar J.M."/>
            <person name="Busman M."/>
            <person name="Brown D.W."/>
            <person name="Naumann T.A."/>
            <person name="Divon H.H."/>
            <person name="Lysoe E."/>
            <person name="Uhlig S."/>
            <person name="Proctor R.H."/>
        </authorList>
    </citation>
    <scope>NUCLEOTIDE SEQUENCE</scope>
    <source>
        <strain evidence="3">NRRL 45417</strain>
    </source>
</reference>
<evidence type="ECO:0000259" key="2">
    <source>
        <dbReference type="Pfam" id="PF06985"/>
    </source>
</evidence>
<dbReference type="InterPro" id="IPR010730">
    <property type="entry name" value="HET"/>
</dbReference>
<comment type="caution">
    <text evidence="3">The sequence shown here is derived from an EMBL/GenBank/DDBJ whole genome shotgun (WGS) entry which is preliminary data.</text>
</comment>
<sequence>MRFLDVKTLRLHSFDDVSTYPPYAILSHCWYASEHELTFKDFEHLSLHTSKPGYSKIVSACYAAIAQGYDWLWVDNVCINGEDANEKEETMKKLHSMFLKAGVCLLYLSEIPNANIKDDDREVLSSEARKSRWASRAWTYQELIPLHKSVFYAADWSQLGREFLAGINNMMLGVNRYDESKEDREHSHFSSERPTAAESLSSFTSLSPAQSVYGEERLTMSTSGRNRVINQNRDPYKSASMYIPIPRIKPKKFSPKRYGMKGLSDPQENSQTRVHILILDNDHTLKNKLAKQLEDFIPEVTVDSGYVTELPGPGYDIVLVRGEEIPLLYIPPGYSQQGTVRIVKRFPYPPDLPSPVQTISGFEELGTYRVICDSQKQNLLRALVLRASSPGPVYENDCTLIFRGTILDDAAQKPLVPTSDHSSLNSLRDLVAQDEILGHADIDITASDLLGGQQAMSPLRVRRSIRFRPMKNKGPANNYLHGLGSVTAQSVSEYSSVQSEAATNNSTHSSTFDFSIQSRGTRPSTVPTSLPYKGQRGASSSLQTTKSQPKEEESTSSSSHNEEQNQWSPPESERNHDKFDTATTYSFETLSDDPRLHYFQAFIDQLAEDLKSDAQGAAIKDVGPDFLDQTLREFAWKLHGESTNPFQLETSVIIHRKRRHIVDLLDFQVQAFERAESESDQSLTNSEAGDEDETLAEPFRIAEESIIDWIADVSSGSTSNLAQMPKYRQFIQESNAYRWLLTKIVQQSQLSCEGPNLMDSIGASIRSELKAHASHRKMSRSKTSIWFKMTYILIWDPMGLMQSAGISSGFAKALPYILCLTGTWDEAQATTVAEYMEQTWPQSGGAIIALLQELLSALEKNSIGIPIDVTCEHPFDLGVLNGGYYIVSEIGEQISWLASALRSAEGKDNSFFSTTPCIENLSTSAVRSRRRKRTKGITGTCYLKFSQRIEAPEDKEQGSCWKRLFSSPNFVRGYPIQRRSIPRTGLEISLRHAATIIGSYEVVQWDERLLIKGFNMLMVATHVATDAMIWHLFVAGKPEERISYVDPRLDEIVMKHPEMSLQYVERKRHIIGWCTKATDLCGKAGANHEVKPAGLPRAPASTVIDKLYIEGGSPVTAGLVLDINKKEQPFWLQREKDYPSLLNWVKLQPVVFYDVEDRRAWLIDGASALLHLVRISLYRDTNDPESAYDWVYDPSKLKDHWPGVGSRQAAHQTLKGWNNRALGVYIVSSHVDSNGTLTPEYSTFEERVKSIIHSLERLVDRQAKAASQDGIKISQSFDPRRDVVGFDIIDIIDPSVPIYPRIQHLNSWGNGWNDLIPTIGITTIFGRNFGDLIRSDEPNDICPNWRSVPAGKDYLAASVSTMQMLHEKRLLRMEPGLVGGELTKKITWLASKEASVQCSCLERHRMRGAQAARSDCNHNPVQFLAKRWWSRTIPHGLKPVQLGSLDAEGAVIFGHTVLGLRTGDRSTSRQVDDDGASSTISSEQAHKSSATGSLASQTTSITVPSIGPSSQGAESVHQSLDTINTTGEGKKKRWSRFKDWVKR</sequence>